<dbReference type="AlphaFoldDB" id="A0AB36DR66"/>
<sequence length="38" mass="4660">MFHAFYRCFVLNQHVIDKMKEKKEKGIKPVFDIDIFED</sequence>
<dbReference type="Proteomes" id="UP000078295">
    <property type="component" value="Unassembled WGS sequence"/>
</dbReference>
<accession>A0AB36DR66</accession>
<reference evidence="1 2" key="1">
    <citation type="journal article" date="2016" name="Genome Biol. Evol.">
        <title>Comparative Genomic Analyses of the Moraxella catarrhalis Serosensitive and Seroresistant Lineages Demonstrate Their Independent Evolution.</title>
        <authorList>
            <person name="Earl J.P."/>
            <person name="de Vries S.P."/>
            <person name="Ahmed A."/>
            <person name="Powell E."/>
            <person name="Schultz M.P."/>
            <person name="Hermans P.W."/>
            <person name="Hill D.J."/>
            <person name="Zhou Z."/>
            <person name="Constantinidou C.I."/>
            <person name="Hu F.Z."/>
            <person name="Bootsma H.J."/>
            <person name="Ehrlich G.D."/>
        </authorList>
    </citation>
    <scope>NUCLEOTIDE SEQUENCE [LARGE SCALE GENOMIC DNA]</scope>
    <source>
        <strain evidence="1 2">F23</strain>
    </source>
</reference>
<gene>
    <name evidence="1" type="ORF">AO370_0311</name>
</gene>
<comment type="caution">
    <text evidence="1">The sequence shown here is derived from an EMBL/GenBank/DDBJ whole genome shotgun (WGS) entry which is preliminary data.</text>
</comment>
<organism evidence="1 2">
    <name type="scientific">Moraxella catarrhalis</name>
    <name type="common">Branhamella catarrhalis</name>
    <dbReference type="NCBI Taxonomy" id="480"/>
    <lineage>
        <taxon>Bacteria</taxon>
        <taxon>Pseudomonadati</taxon>
        <taxon>Pseudomonadota</taxon>
        <taxon>Gammaproteobacteria</taxon>
        <taxon>Moraxellales</taxon>
        <taxon>Moraxellaceae</taxon>
        <taxon>Moraxella</taxon>
    </lineage>
</organism>
<evidence type="ECO:0000313" key="1">
    <source>
        <dbReference type="EMBL" id="OAV27157.1"/>
    </source>
</evidence>
<dbReference type="EMBL" id="LXHQ01000014">
    <property type="protein sequence ID" value="OAV27157.1"/>
    <property type="molecule type" value="Genomic_DNA"/>
</dbReference>
<proteinExistence type="predicted"/>
<protein>
    <submittedName>
        <fullName evidence="1">Uncharacterized protein</fullName>
    </submittedName>
</protein>
<evidence type="ECO:0000313" key="2">
    <source>
        <dbReference type="Proteomes" id="UP000078295"/>
    </source>
</evidence>
<name>A0AB36DR66_MORCA</name>